<proteinExistence type="predicted"/>
<accession>A0A2T4XUQ5</accession>
<feature type="domain" description="DNA utilization protein HofO C-terminal" evidence="2">
    <location>
        <begin position="82"/>
        <end position="151"/>
    </location>
</feature>
<dbReference type="Pfam" id="PF25319">
    <property type="entry name" value="HofO"/>
    <property type="match status" value="1"/>
</dbReference>
<keyword evidence="1" id="KW-0472">Membrane</keyword>
<organism evidence="3 4">
    <name type="scientific">Enterobacter cloacae</name>
    <dbReference type="NCBI Taxonomy" id="550"/>
    <lineage>
        <taxon>Bacteria</taxon>
        <taxon>Pseudomonadati</taxon>
        <taxon>Pseudomonadota</taxon>
        <taxon>Gammaproteobacteria</taxon>
        <taxon>Enterobacterales</taxon>
        <taxon>Enterobacteriaceae</taxon>
        <taxon>Enterobacter</taxon>
        <taxon>Enterobacter cloacae complex</taxon>
    </lineage>
</organism>
<gene>
    <name evidence="3" type="ORF">DA103_21485</name>
</gene>
<evidence type="ECO:0000313" key="4">
    <source>
        <dbReference type="Proteomes" id="UP000241614"/>
    </source>
</evidence>
<evidence type="ECO:0000313" key="3">
    <source>
        <dbReference type="EMBL" id="PTM33659.1"/>
    </source>
</evidence>
<keyword evidence="1" id="KW-0812">Transmembrane</keyword>
<feature type="transmembrane region" description="Helical" evidence="1">
    <location>
        <begin position="17"/>
        <end position="35"/>
    </location>
</feature>
<evidence type="ECO:0000256" key="1">
    <source>
        <dbReference type="SAM" id="Phobius"/>
    </source>
</evidence>
<dbReference type="OrthoDB" id="6564173at2"/>
<dbReference type="RefSeq" id="WP_108091122.1">
    <property type="nucleotide sequence ID" value="NZ_PZPP01000020.1"/>
</dbReference>
<dbReference type="Proteomes" id="UP000241614">
    <property type="component" value="Unassembled WGS sequence"/>
</dbReference>
<protein>
    <submittedName>
        <fullName evidence="3">HofO</fullName>
    </submittedName>
</protein>
<comment type="caution">
    <text evidence="3">The sequence shown here is derived from an EMBL/GenBank/DDBJ whole genome shotgun (WGS) entry which is preliminary data.</text>
</comment>
<sequence length="153" mass="17360">MDTLLERWCENRPWHRVICWCLSILFAGLAAWSMLLRPVDRLCAELQRQLMQDARANASLWPAASKIPFSPASPKVQEMQPFSPLDFQGDGMKLVHWKPSQRGGELTLDAEWPAIPTIFSLLAQRDVQVAAFAIAPQDALLRLRLELESDHAK</sequence>
<dbReference type="EMBL" id="PZPP01000020">
    <property type="protein sequence ID" value="PTM33659.1"/>
    <property type="molecule type" value="Genomic_DNA"/>
</dbReference>
<name>A0A2T4XUQ5_ENTCL</name>
<keyword evidence="1" id="KW-1133">Transmembrane helix</keyword>
<dbReference type="InterPro" id="IPR057522">
    <property type="entry name" value="HofO_C"/>
</dbReference>
<dbReference type="AlphaFoldDB" id="A0A2T4XUQ5"/>
<reference evidence="3 4" key="1">
    <citation type="submission" date="2018-04" db="EMBL/GenBank/DDBJ databases">
        <title>Genome sequencing reveals highly heavy metal resistance and biotechnology application of the novel Enterobacter cloacae amazonensis isolated from wastewater river in Manaus - Amazonas.</title>
        <authorList>
            <person name="Astolfi M.C.T."/>
            <person name="Carvalho E.B.D.S."/>
            <person name="Lacerda L.B."/>
            <person name="Pinto M.V."/>
            <person name="Nogueira V.B."/>
            <person name="Barros A.M."/>
            <person name="Astolfi-Filho S."/>
        </authorList>
    </citation>
    <scope>NUCLEOTIDE SEQUENCE [LARGE SCALE GENOMIC DNA]</scope>
    <source>
        <strain evidence="4">amazonensis</strain>
    </source>
</reference>
<evidence type="ECO:0000259" key="2">
    <source>
        <dbReference type="Pfam" id="PF25319"/>
    </source>
</evidence>